<comment type="similarity">
    <text evidence="1">Belongs to the UPF0352 family.</text>
</comment>
<organism evidence="2 3">
    <name type="scientific">Psychromonas ingrahamii (strain DSM 17664 / CCUG 51855 / 37)</name>
    <dbReference type="NCBI Taxonomy" id="357804"/>
    <lineage>
        <taxon>Bacteria</taxon>
        <taxon>Pseudomonadati</taxon>
        <taxon>Pseudomonadota</taxon>
        <taxon>Gammaproteobacteria</taxon>
        <taxon>Alteromonadales</taxon>
        <taxon>Psychromonadaceae</taxon>
        <taxon>Psychromonas</taxon>
    </lineage>
</organism>
<dbReference type="KEGG" id="pin:Ping_2268"/>
<sequence length="76" mass="8497">MTMPIISKYSNKKIETILDEVMEVLHQNDVSVDLSLMVLGNAITHVINSQVPVDKRAQISEKFVKALSVSINSKEK</sequence>
<name>A1SWZ4_PSYIN</name>
<accession>A1SWZ4</accession>
<evidence type="ECO:0000313" key="3">
    <source>
        <dbReference type="Proteomes" id="UP000000639"/>
    </source>
</evidence>
<dbReference type="HAMAP" id="MF_00816">
    <property type="entry name" value="UPF0352"/>
    <property type="match status" value="1"/>
</dbReference>
<dbReference type="Pfam" id="PF07208">
    <property type="entry name" value="DUF1414"/>
    <property type="match status" value="1"/>
</dbReference>
<keyword evidence="3" id="KW-1185">Reference proteome</keyword>
<dbReference type="InterPro" id="IPR023202">
    <property type="entry name" value="YejL_sf"/>
</dbReference>
<protein>
    <recommendedName>
        <fullName evidence="1">UPF0352 protein Ping_2268</fullName>
    </recommendedName>
</protein>
<evidence type="ECO:0000313" key="2">
    <source>
        <dbReference type="EMBL" id="ABM04009.1"/>
    </source>
</evidence>
<dbReference type="PIRSF" id="PIRSF006188">
    <property type="entry name" value="UCP006188"/>
    <property type="match status" value="1"/>
</dbReference>
<proteinExistence type="inferred from homology"/>
<evidence type="ECO:0000256" key="1">
    <source>
        <dbReference type="HAMAP-Rule" id="MF_00816"/>
    </source>
</evidence>
<dbReference type="HOGENOM" id="CLU_175457_0_0_6"/>
<dbReference type="SUPFAM" id="SSF158651">
    <property type="entry name" value="YejL-like"/>
    <property type="match status" value="1"/>
</dbReference>
<dbReference type="InterPro" id="IPR009857">
    <property type="entry name" value="UPF0352"/>
</dbReference>
<dbReference type="AlphaFoldDB" id="A1SWZ4"/>
<dbReference type="Proteomes" id="UP000000639">
    <property type="component" value="Chromosome"/>
</dbReference>
<dbReference type="EMBL" id="CP000510">
    <property type="protein sequence ID" value="ABM04009.1"/>
    <property type="molecule type" value="Genomic_DNA"/>
</dbReference>
<dbReference type="STRING" id="357804.Ping_2268"/>
<reference evidence="2 3" key="1">
    <citation type="submission" date="2007-01" db="EMBL/GenBank/DDBJ databases">
        <title>Complete sequence of Psychromonas ingrahamii 37.</title>
        <authorList>
            <consortium name="US DOE Joint Genome Institute"/>
            <person name="Copeland A."/>
            <person name="Lucas S."/>
            <person name="Lapidus A."/>
            <person name="Barry K."/>
            <person name="Detter J.C."/>
            <person name="Glavina del Rio T."/>
            <person name="Hammon N."/>
            <person name="Israni S."/>
            <person name="Dalin E."/>
            <person name="Tice H."/>
            <person name="Pitluck S."/>
            <person name="Thompson L.S."/>
            <person name="Brettin T."/>
            <person name="Bruce D."/>
            <person name="Han C."/>
            <person name="Tapia R."/>
            <person name="Schmutz J."/>
            <person name="Larimer F."/>
            <person name="Land M."/>
            <person name="Hauser L."/>
            <person name="Kyrpides N."/>
            <person name="Ivanova N."/>
            <person name="Staley J."/>
            <person name="Richardson P."/>
        </authorList>
    </citation>
    <scope>NUCLEOTIDE SEQUENCE [LARGE SCALE GENOMIC DNA]</scope>
    <source>
        <strain evidence="2 3">37</strain>
    </source>
</reference>
<gene>
    <name evidence="2" type="ordered locus">Ping_2268</name>
</gene>
<dbReference type="Gene3D" id="1.10.3390.10">
    <property type="entry name" value="YejL-like"/>
    <property type="match status" value="1"/>
</dbReference>
<dbReference type="eggNOG" id="COG3082">
    <property type="taxonomic scope" value="Bacteria"/>
</dbReference>